<gene>
    <name evidence="2" type="ORF">NPIL_230521</name>
</gene>
<organism evidence="2 3">
    <name type="scientific">Nephila pilipes</name>
    <name type="common">Giant wood spider</name>
    <name type="synonym">Nephila maculata</name>
    <dbReference type="NCBI Taxonomy" id="299642"/>
    <lineage>
        <taxon>Eukaryota</taxon>
        <taxon>Metazoa</taxon>
        <taxon>Ecdysozoa</taxon>
        <taxon>Arthropoda</taxon>
        <taxon>Chelicerata</taxon>
        <taxon>Arachnida</taxon>
        <taxon>Araneae</taxon>
        <taxon>Araneomorphae</taxon>
        <taxon>Entelegynae</taxon>
        <taxon>Araneoidea</taxon>
        <taxon>Nephilidae</taxon>
        <taxon>Nephila</taxon>
    </lineage>
</organism>
<dbReference type="AlphaFoldDB" id="A0A8X6U592"/>
<comment type="caution">
    <text evidence="2">The sequence shown here is derived from an EMBL/GenBank/DDBJ whole genome shotgun (WGS) entry which is preliminary data.</text>
</comment>
<evidence type="ECO:0000313" key="2">
    <source>
        <dbReference type="EMBL" id="GFT76257.1"/>
    </source>
</evidence>
<accession>A0A8X6U592</accession>
<evidence type="ECO:0000256" key="1">
    <source>
        <dbReference type="SAM" id="MobiDB-lite"/>
    </source>
</evidence>
<proteinExistence type="predicted"/>
<evidence type="ECO:0000313" key="3">
    <source>
        <dbReference type="Proteomes" id="UP000887013"/>
    </source>
</evidence>
<keyword evidence="3" id="KW-1185">Reference proteome</keyword>
<dbReference type="EMBL" id="BMAW01117680">
    <property type="protein sequence ID" value="GFT76257.1"/>
    <property type="molecule type" value="Genomic_DNA"/>
</dbReference>
<reference evidence="2" key="1">
    <citation type="submission" date="2020-08" db="EMBL/GenBank/DDBJ databases">
        <title>Multicomponent nature underlies the extraordinary mechanical properties of spider dragline silk.</title>
        <authorList>
            <person name="Kono N."/>
            <person name="Nakamura H."/>
            <person name="Mori M."/>
            <person name="Yoshida Y."/>
            <person name="Ohtoshi R."/>
            <person name="Malay A.D."/>
            <person name="Moran D.A.P."/>
            <person name="Tomita M."/>
            <person name="Numata K."/>
            <person name="Arakawa K."/>
        </authorList>
    </citation>
    <scope>NUCLEOTIDE SEQUENCE</scope>
</reference>
<feature type="region of interest" description="Disordered" evidence="1">
    <location>
        <begin position="1"/>
        <end position="46"/>
    </location>
</feature>
<name>A0A8X6U592_NEPPI</name>
<sequence>MAKGFGSDFPPRGVSPSGMFVSGKNNVAGSHRKRGGRRESEGRRGIKKVAFRLNNTRSSGLECSRWRRNYVQSNVMVVTHFSPTRSGSVEWWE</sequence>
<dbReference type="Proteomes" id="UP000887013">
    <property type="component" value="Unassembled WGS sequence"/>
</dbReference>
<protein>
    <submittedName>
        <fullName evidence="2">Uncharacterized protein</fullName>
    </submittedName>
</protein>